<protein>
    <recommendedName>
        <fullName evidence="4">F-box domain-containing protein</fullName>
    </recommendedName>
</protein>
<proteinExistence type="predicted"/>
<feature type="compositionally biased region" description="Basic and acidic residues" evidence="1">
    <location>
        <begin position="41"/>
        <end position="55"/>
    </location>
</feature>
<dbReference type="OrthoDB" id="3799132at2759"/>
<name>A0A6A6AHW3_9PLEO</name>
<gene>
    <name evidence="2" type="ORF">P153DRAFT_229403</name>
</gene>
<reference evidence="2" key="1">
    <citation type="journal article" date="2020" name="Stud. Mycol.">
        <title>101 Dothideomycetes genomes: a test case for predicting lifestyles and emergence of pathogens.</title>
        <authorList>
            <person name="Haridas S."/>
            <person name="Albert R."/>
            <person name="Binder M."/>
            <person name="Bloem J."/>
            <person name="Labutti K."/>
            <person name="Salamov A."/>
            <person name="Andreopoulos B."/>
            <person name="Baker S."/>
            <person name="Barry K."/>
            <person name="Bills G."/>
            <person name="Bluhm B."/>
            <person name="Cannon C."/>
            <person name="Castanera R."/>
            <person name="Culley D."/>
            <person name="Daum C."/>
            <person name="Ezra D."/>
            <person name="Gonzalez J."/>
            <person name="Henrissat B."/>
            <person name="Kuo A."/>
            <person name="Liang C."/>
            <person name="Lipzen A."/>
            <person name="Lutzoni F."/>
            <person name="Magnuson J."/>
            <person name="Mondo S."/>
            <person name="Nolan M."/>
            <person name="Ohm R."/>
            <person name="Pangilinan J."/>
            <person name="Park H.-J."/>
            <person name="Ramirez L."/>
            <person name="Alfaro M."/>
            <person name="Sun H."/>
            <person name="Tritt A."/>
            <person name="Yoshinaga Y."/>
            <person name="Zwiers L.-H."/>
            <person name="Turgeon B."/>
            <person name="Goodwin S."/>
            <person name="Spatafora J."/>
            <person name="Crous P."/>
            <person name="Grigoriev I."/>
        </authorList>
    </citation>
    <scope>NUCLEOTIDE SEQUENCE</scope>
    <source>
        <strain evidence="2">CBS 119687</strain>
    </source>
</reference>
<accession>A0A6A6AHW3</accession>
<sequence>MACQDQEQLSRMTGIEVQELRDWERRGIIASDQTPKATETAGEKGAVHGHYDKTHSPGPTSKKAVGILAMPDEILLNIVLSIDKDTTNLQHFALTHRRFRNVAHEALVRTGIVPLRSIPKYFVLVSQNPGWALHIKHIEFKDGSQPVKHVKARQATIDAGLKMIRAMDARYASKDMEEEFSSYTQPPLTWTYLLLASLPDLNSVSVTPNRYPLPVSYSELLTSPLNDSPLLDRLLDLFTPRLNTLEINTADPSYGPDQSATISLNHLYCLTSLTLPAVLISHSVLPANIETLRITADDIPVPWSWLRALHYMRYEDGCFPHLHKLQLLFSLPCRSLAYFVVYGVKTLRRWEDTEVLELLHEWGEGDVVFETLFFRRGLEGPSGVGEGKYEKACLAHAIRRVREETGRAIDFGV</sequence>
<dbReference type="EMBL" id="ML977505">
    <property type="protein sequence ID" value="KAF2130021.1"/>
    <property type="molecule type" value="Genomic_DNA"/>
</dbReference>
<dbReference type="Proteomes" id="UP000799771">
    <property type="component" value="Unassembled WGS sequence"/>
</dbReference>
<evidence type="ECO:0000256" key="1">
    <source>
        <dbReference type="SAM" id="MobiDB-lite"/>
    </source>
</evidence>
<feature type="region of interest" description="Disordered" evidence="1">
    <location>
        <begin position="28"/>
        <end position="62"/>
    </location>
</feature>
<evidence type="ECO:0000313" key="2">
    <source>
        <dbReference type="EMBL" id="KAF2130021.1"/>
    </source>
</evidence>
<evidence type="ECO:0000313" key="3">
    <source>
        <dbReference type="Proteomes" id="UP000799771"/>
    </source>
</evidence>
<dbReference type="GeneID" id="54403108"/>
<keyword evidence="3" id="KW-1185">Reference proteome</keyword>
<dbReference type="AlphaFoldDB" id="A0A6A6AHW3"/>
<organism evidence="2 3">
    <name type="scientific">Dothidotthia symphoricarpi CBS 119687</name>
    <dbReference type="NCBI Taxonomy" id="1392245"/>
    <lineage>
        <taxon>Eukaryota</taxon>
        <taxon>Fungi</taxon>
        <taxon>Dikarya</taxon>
        <taxon>Ascomycota</taxon>
        <taxon>Pezizomycotina</taxon>
        <taxon>Dothideomycetes</taxon>
        <taxon>Pleosporomycetidae</taxon>
        <taxon>Pleosporales</taxon>
        <taxon>Dothidotthiaceae</taxon>
        <taxon>Dothidotthia</taxon>
    </lineage>
</organism>
<dbReference type="RefSeq" id="XP_033524408.1">
    <property type="nucleotide sequence ID" value="XM_033662676.1"/>
</dbReference>
<evidence type="ECO:0008006" key="4">
    <source>
        <dbReference type="Google" id="ProtNLM"/>
    </source>
</evidence>